<reference evidence="1 2" key="1">
    <citation type="journal article" date="2015" name="Sci. Rep.">
        <title>The genome of Leishmania panamensis: insights into genomics of the L. (Viannia) subgenus.</title>
        <authorList>
            <person name="Llanes A."/>
            <person name="Restrepo C.M."/>
            <person name="Vecchio G.D."/>
            <person name="Anguizola F.J."/>
            <person name="Lleonart R."/>
        </authorList>
    </citation>
    <scope>NUCLEOTIDE SEQUENCE [LARGE SCALE GENOMIC DNA]</scope>
    <source>
        <strain evidence="1 2">MHOM/PA/94/PSC-1</strain>
    </source>
</reference>
<keyword evidence="2" id="KW-1185">Reference proteome</keyword>
<dbReference type="AlphaFoldDB" id="A0A088SKZ8"/>
<dbReference type="VEuPathDB" id="TriTrypDB:LPMP_353450"/>
<dbReference type="VEuPathDB" id="TriTrypDB:LPAL13_350042500"/>
<protein>
    <submittedName>
        <fullName evidence="1">Uncharacterized protein</fullName>
    </submittedName>
</protein>
<dbReference type="Proteomes" id="UP000063063">
    <property type="component" value="Chromosome 35"/>
</dbReference>
<name>A0A088SKZ8_LEIPA</name>
<dbReference type="KEGG" id="lpan:LPMP_353450"/>
<sequence length="102" mass="11890">MGLKRLAKAAKVTSKHMLLLNRREPYKPVTRDRVMIENRRRLEVFEAKNAEGIVFVPDTALPPWQKSIATNLKQQATQMNFRGFRVRAADRQDEPGFPTHFR</sequence>
<proteinExistence type="predicted"/>
<dbReference type="RefSeq" id="XP_010703282.1">
    <property type="nucleotide sequence ID" value="XM_010704980.1"/>
</dbReference>
<evidence type="ECO:0000313" key="1">
    <source>
        <dbReference type="EMBL" id="AIO02482.1"/>
    </source>
</evidence>
<gene>
    <name evidence="1" type="ORF">LPMP_353450</name>
</gene>
<evidence type="ECO:0000313" key="2">
    <source>
        <dbReference type="Proteomes" id="UP000063063"/>
    </source>
</evidence>
<dbReference type="CDD" id="cd23017">
    <property type="entry name" value="mt-LAF19-like"/>
    <property type="match status" value="1"/>
</dbReference>
<accession>A0A088SKZ8</accession>
<organism evidence="1 2">
    <name type="scientific">Leishmania panamensis</name>
    <dbReference type="NCBI Taxonomy" id="5679"/>
    <lineage>
        <taxon>Eukaryota</taxon>
        <taxon>Discoba</taxon>
        <taxon>Euglenozoa</taxon>
        <taxon>Kinetoplastea</taxon>
        <taxon>Metakinetoplastina</taxon>
        <taxon>Trypanosomatida</taxon>
        <taxon>Trypanosomatidae</taxon>
        <taxon>Leishmaniinae</taxon>
        <taxon>Leishmania</taxon>
        <taxon>Leishmania guyanensis species complex</taxon>
    </lineage>
</organism>
<dbReference type="GeneID" id="22579374"/>
<dbReference type="EMBL" id="CP009404">
    <property type="protein sequence ID" value="AIO02482.1"/>
    <property type="molecule type" value="Genomic_DNA"/>
</dbReference>
<dbReference type="OrthoDB" id="268840at2759"/>
<dbReference type="eggNOG" id="ENOG502S5YW">
    <property type="taxonomic scope" value="Eukaryota"/>
</dbReference>